<dbReference type="VEuPathDB" id="CryptoDB:Cvel_20197"/>
<organism evidence="2">
    <name type="scientific">Chromera velia CCMP2878</name>
    <dbReference type="NCBI Taxonomy" id="1169474"/>
    <lineage>
        <taxon>Eukaryota</taxon>
        <taxon>Sar</taxon>
        <taxon>Alveolata</taxon>
        <taxon>Colpodellida</taxon>
        <taxon>Chromeraceae</taxon>
        <taxon>Chromera</taxon>
    </lineage>
</organism>
<reference evidence="2" key="1">
    <citation type="submission" date="2014-11" db="EMBL/GenBank/DDBJ databases">
        <authorList>
            <person name="Otto D Thomas"/>
            <person name="Naeem Raeece"/>
        </authorList>
    </citation>
    <scope>NUCLEOTIDE SEQUENCE</scope>
</reference>
<keyword evidence="1" id="KW-0812">Transmembrane</keyword>
<feature type="transmembrane region" description="Helical" evidence="1">
    <location>
        <begin position="48"/>
        <end position="67"/>
    </location>
</feature>
<evidence type="ECO:0000313" key="2">
    <source>
        <dbReference type="EMBL" id="CEM23189.1"/>
    </source>
</evidence>
<evidence type="ECO:0000256" key="1">
    <source>
        <dbReference type="SAM" id="Phobius"/>
    </source>
</evidence>
<protein>
    <submittedName>
        <fullName evidence="2">Uncharacterized protein</fullName>
    </submittedName>
</protein>
<feature type="transmembrane region" description="Helical" evidence="1">
    <location>
        <begin position="87"/>
        <end position="113"/>
    </location>
</feature>
<keyword evidence="1" id="KW-0472">Membrane</keyword>
<dbReference type="AlphaFoldDB" id="A0A0G4G429"/>
<dbReference type="EMBL" id="CDMZ01000878">
    <property type="protein sequence ID" value="CEM23189.1"/>
    <property type="molecule type" value="Genomic_DNA"/>
</dbReference>
<name>A0A0G4G429_9ALVE</name>
<keyword evidence="1" id="KW-1133">Transmembrane helix</keyword>
<feature type="transmembrane region" description="Helical" evidence="1">
    <location>
        <begin position="139"/>
        <end position="166"/>
    </location>
</feature>
<feature type="transmembrane region" description="Helical" evidence="1">
    <location>
        <begin position="223"/>
        <end position="245"/>
    </location>
</feature>
<accession>A0A0G4G429</accession>
<proteinExistence type="predicted"/>
<sequence>MRTSLQYGREALLDKGYGQEEEEEHADAEQLPPPTGWQIFNILPKMTIIAFLAILVSLMLICGYVGTTDRLTSKYCDQKYVSKTMDFLGGLTIGVFILVTWSLVCGIASSGYIRSLLFSRRSCILGILRMVLGIFGQRILLLIYWVVFVLTLILMPFVANFCLLVAGSYELCNIMGEGMKDLVDYINEMLLKHDAKTLDYYLGIDNLHDHIFEVCEDLKDLRWMSTCVCIGVVCLILSITLMISIHSRNIGRLQVEAFWRRHRGRVQDERDRSVRSAQAVVNL</sequence>
<gene>
    <name evidence="2" type="ORF">Cvel_20197</name>
</gene>